<proteinExistence type="predicted"/>
<evidence type="ECO:0000313" key="3">
    <source>
        <dbReference type="EnsemblPlants" id="EMT20298"/>
    </source>
</evidence>
<dbReference type="Pfam" id="PF08387">
    <property type="entry name" value="FBD"/>
    <property type="match status" value="1"/>
</dbReference>
<reference evidence="3" key="1">
    <citation type="submission" date="2015-06" db="UniProtKB">
        <authorList>
            <consortium name="EnsemblPlants"/>
        </authorList>
    </citation>
    <scope>IDENTIFICATION</scope>
</reference>
<feature type="domain" description="F-box/LRR-repeat protein 15/At3g58940/PEG3-like LRR" evidence="2">
    <location>
        <begin position="44"/>
        <end position="183"/>
    </location>
</feature>
<feature type="domain" description="FBD" evidence="1">
    <location>
        <begin position="255"/>
        <end position="297"/>
    </location>
</feature>
<dbReference type="InterPro" id="IPR055411">
    <property type="entry name" value="LRR_FXL15/At3g58940/PEG3-like"/>
</dbReference>
<sequence>MALFVALHASQPRGPQPRGVHIPSSSVHPAVVSKGIFPTLYAQVEDWFNSQALTGLQELDISYHRFHQTYPLPPSALRSAATLLIAKIGNCVFPNKIVSSLNFPLLKQLTLFYISFSVDGFHRLLSRCHALESLDMSNVRGVGCLHVSSPTLRSIGFHDSASKKAELVIEDAPRLVRLLLPFGCLDYDCVSIREISPISLANCMRTVKVFSLGSSGLELDAVLNILTWFPFMEKLYIIFHKHKEMDNGNEPRYDPVHPIECLETHLKKVVFKSFVGHDKQVNFARFFILNAKVLNKIEFDVYGSSVLVDYQHMLLKVENRASRDA</sequence>
<protein>
    <submittedName>
        <fullName evidence="3">Uncharacterized protein</fullName>
    </submittedName>
</protein>
<dbReference type="AlphaFoldDB" id="R7WDM9"/>
<name>R7WDM9_AEGTA</name>
<dbReference type="InterPro" id="IPR055302">
    <property type="entry name" value="F-box_dom-containing"/>
</dbReference>
<dbReference type="EnsemblPlants" id="EMT20298">
    <property type="protein sequence ID" value="EMT20298"/>
    <property type="gene ID" value="F775_12348"/>
</dbReference>
<dbReference type="InterPro" id="IPR006566">
    <property type="entry name" value="FBD"/>
</dbReference>
<dbReference type="Gene3D" id="3.80.10.10">
    <property type="entry name" value="Ribonuclease Inhibitor"/>
    <property type="match status" value="1"/>
</dbReference>
<dbReference type="PANTHER" id="PTHR32141">
    <property type="match status" value="1"/>
</dbReference>
<dbReference type="Pfam" id="PF24758">
    <property type="entry name" value="LRR_At5g56370"/>
    <property type="match status" value="1"/>
</dbReference>
<organism evidence="3">
    <name type="scientific">Aegilops tauschii</name>
    <name type="common">Tausch's goatgrass</name>
    <name type="synonym">Aegilops squarrosa</name>
    <dbReference type="NCBI Taxonomy" id="37682"/>
    <lineage>
        <taxon>Eukaryota</taxon>
        <taxon>Viridiplantae</taxon>
        <taxon>Streptophyta</taxon>
        <taxon>Embryophyta</taxon>
        <taxon>Tracheophyta</taxon>
        <taxon>Spermatophyta</taxon>
        <taxon>Magnoliopsida</taxon>
        <taxon>Liliopsida</taxon>
        <taxon>Poales</taxon>
        <taxon>Poaceae</taxon>
        <taxon>BOP clade</taxon>
        <taxon>Pooideae</taxon>
        <taxon>Triticodae</taxon>
        <taxon>Triticeae</taxon>
        <taxon>Triticinae</taxon>
        <taxon>Aegilops</taxon>
    </lineage>
</organism>
<dbReference type="InterPro" id="IPR032675">
    <property type="entry name" value="LRR_dom_sf"/>
</dbReference>
<accession>R7WDM9</accession>
<dbReference type="PANTHER" id="PTHR32141:SF145">
    <property type="entry name" value="F-BOX DOMAIN-CONTAINING PROTEIN"/>
    <property type="match status" value="1"/>
</dbReference>
<dbReference type="SUPFAM" id="SSF52047">
    <property type="entry name" value="RNI-like"/>
    <property type="match status" value="1"/>
</dbReference>
<dbReference type="ExpressionAtlas" id="R7WDM9">
    <property type="expression patterns" value="baseline"/>
</dbReference>
<evidence type="ECO:0000259" key="1">
    <source>
        <dbReference type="Pfam" id="PF08387"/>
    </source>
</evidence>
<evidence type="ECO:0000259" key="2">
    <source>
        <dbReference type="Pfam" id="PF24758"/>
    </source>
</evidence>